<sequence>MNSPGVHDEGLLRAQAPALGIGSPGTGGAGSSAAFQASMDRMDAEGGPRAPGVPADDDRAAFDNAIRALEAQIANAGAHLALDSSTRAAYSRKVAELADELRGQAASGQITWRQAAEQATEARNLTMESMRWRSTPVGQAMAESLKSQGRTFNELIARKTQQLYGNNADFNRLTEAQRSAVYGEVVKSAGKSNPRIDAQMRNLSHAGRGLVGFSLALSAYTVMTAEDKGEAVRREAAITGGGVLGGLAGGAAAGLACGPGAPVCVGIGAFAGGAAAAFGVASFW</sequence>
<reference evidence="1" key="1">
    <citation type="submission" date="2022-03" db="EMBL/GenBank/DDBJ databases">
        <title>Genomic Encyclopedia of Type Strains, Phase III (KMG-III): the genomes of soil and plant-associated and newly described type strains.</title>
        <authorList>
            <person name="Whitman W."/>
        </authorList>
    </citation>
    <scope>NUCLEOTIDE SEQUENCE</scope>
    <source>
        <strain evidence="1">ANL 6-2</strain>
    </source>
</reference>
<organism evidence="1 2">
    <name type="scientific">Natronocella acetinitrilica</name>
    <dbReference type="NCBI Taxonomy" id="414046"/>
    <lineage>
        <taxon>Bacteria</taxon>
        <taxon>Pseudomonadati</taxon>
        <taxon>Pseudomonadota</taxon>
        <taxon>Gammaproteobacteria</taxon>
        <taxon>Chromatiales</taxon>
        <taxon>Ectothiorhodospiraceae</taxon>
        <taxon>Natronocella</taxon>
    </lineage>
</organism>
<accession>A0AAE3KDK3</accession>
<dbReference type="AlphaFoldDB" id="A0AAE3KDK3"/>
<dbReference type="Proteomes" id="UP001205843">
    <property type="component" value="Unassembled WGS sequence"/>
</dbReference>
<evidence type="ECO:0000313" key="1">
    <source>
        <dbReference type="EMBL" id="MCP1676413.1"/>
    </source>
</evidence>
<keyword evidence="2" id="KW-1185">Reference proteome</keyword>
<comment type="caution">
    <text evidence="1">The sequence shown here is derived from an EMBL/GenBank/DDBJ whole genome shotgun (WGS) entry which is preliminary data.</text>
</comment>
<gene>
    <name evidence="1" type="ORF">J2T57_003574</name>
</gene>
<proteinExistence type="predicted"/>
<name>A0AAE3KDK3_9GAMM</name>
<protein>
    <submittedName>
        <fullName evidence="1">Uncharacterized protein</fullName>
    </submittedName>
</protein>
<evidence type="ECO:0000313" key="2">
    <source>
        <dbReference type="Proteomes" id="UP001205843"/>
    </source>
</evidence>
<dbReference type="RefSeq" id="WP_253482481.1">
    <property type="nucleotide sequence ID" value="NZ_JALJXV010000009.1"/>
</dbReference>
<dbReference type="EMBL" id="JALJXV010000009">
    <property type="protein sequence ID" value="MCP1676413.1"/>
    <property type="molecule type" value="Genomic_DNA"/>
</dbReference>